<dbReference type="Pfam" id="PF05193">
    <property type="entry name" value="Peptidase_M16_C"/>
    <property type="match status" value="1"/>
</dbReference>
<protein>
    <recommendedName>
        <fullName evidence="5">mitochondrial processing peptidase</fullName>
        <ecNumber evidence="5">3.4.24.64</ecNumber>
    </recommendedName>
    <alternativeName>
        <fullName evidence="13">Beta-MPP</fullName>
    </alternativeName>
</protein>
<gene>
    <name evidence="18" type="ORF">QBC47DRAFT_375802</name>
</gene>
<dbReference type="InterPro" id="IPR050361">
    <property type="entry name" value="MPP/UQCRC_Complex"/>
</dbReference>
<dbReference type="GO" id="GO:0004222">
    <property type="term" value="F:metalloendopeptidase activity"/>
    <property type="evidence" value="ECO:0007669"/>
    <property type="project" value="UniProtKB-EC"/>
</dbReference>
<keyword evidence="9" id="KW-0862">Zinc</keyword>
<dbReference type="EMBL" id="MU839830">
    <property type="protein sequence ID" value="KAK1757369.1"/>
    <property type="molecule type" value="Genomic_DNA"/>
</dbReference>
<keyword evidence="6" id="KW-0645">Protease</keyword>
<accession>A0AAJ0BHP5</accession>
<evidence type="ECO:0000256" key="1">
    <source>
        <dbReference type="ARBA" id="ARBA00001098"/>
    </source>
</evidence>
<dbReference type="PANTHER" id="PTHR11851">
    <property type="entry name" value="METALLOPROTEASE"/>
    <property type="match status" value="1"/>
</dbReference>
<evidence type="ECO:0000256" key="6">
    <source>
        <dbReference type="ARBA" id="ARBA00022670"/>
    </source>
</evidence>
<reference evidence="18" key="1">
    <citation type="submission" date="2023-06" db="EMBL/GenBank/DDBJ databases">
        <title>Genome-scale phylogeny and comparative genomics of the fungal order Sordariales.</title>
        <authorList>
            <consortium name="Lawrence Berkeley National Laboratory"/>
            <person name="Hensen N."/>
            <person name="Bonometti L."/>
            <person name="Westerberg I."/>
            <person name="Brannstrom I.O."/>
            <person name="Guillou S."/>
            <person name="Cros-Aarteil S."/>
            <person name="Calhoun S."/>
            <person name="Haridas S."/>
            <person name="Kuo A."/>
            <person name="Mondo S."/>
            <person name="Pangilinan J."/>
            <person name="Riley R."/>
            <person name="Labutti K."/>
            <person name="Andreopoulos B."/>
            <person name="Lipzen A."/>
            <person name="Chen C."/>
            <person name="Yanf M."/>
            <person name="Daum C."/>
            <person name="Ng V."/>
            <person name="Clum A."/>
            <person name="Steindorff A."/>
            <person name="Ohm R."/>
            <person name="Martin F."/>
            <person name="Silar P."/>
            <person name="Natvig D."/>
            <person name="Lalanne C."/>
            <person name="Gautier V."/>
            <person name="Ament-Velasquez S.L."/>
            <person name="Kruys A."/>
            <person name="Hutchinson M.I."/>
            <person name="Powell A.J."/>
            <person name="Barry K."/>
            <person name="Miller A.N."/>
            <person name="Grigoriev I.V."/>
            <person name="Debuchy R."/>
            <person name="Gladieux P."/>
            <person name="Thoren M.H."/>
            <person name="Johannesson H."/>
        </authorList>
    </citation>
    <scope>NUCLEOTIDE SEQUENCE</scope>
    <source>
        <strain evidence="18">PSN4</strain>
    </source>
</reference>
<evidence type="ECO:0000256" key="15">
    <source>
        <dbReference type="RuleBase" id="RU004447"/>
    </source>
</evidence>
<organism evidence="18 19">
    <name type="scientific">Echria macrotheca</name>
    <dbReference type="NCBI Taxonomy" id="438768"/>
    <lineage>
        <taxon>Eukaryota</taxon>
        <taxon>Fungi</taxon>
        <taxon>Dikarya</taxon>
        <taxon>Ascomycota</taxon>
        <taxon>Pezizomycotina</taxon>
        <taxon>Sordariomycetes</taxon>
        <taxon>Sordariomycetidae</taxon>
        <taxon>Sordariales</taxon>
        <taxon>Schizotheciaceae</taxon>
        <taxon>Echria</taxon>
    </lineage>
</organism>
<evidence type="ECO:0000256" key="3">
    <source>
        <dbReference type="ARBA" id="ARBA00004173"/>
    </source>
</evidence>
<feature type="domain" description="Peptidase M16 N-terminal" evidence="16">
    <location>
        <begin position="1"/>
        <end position="133"/>
    </location>
</feature>
<keyword evidence="8" id="KW-0378">Hydrolase</keyword>
<evidence type="ECO:0000256" key="14">
    <source>
        <dbReference type="ARBA" id="ARBA00045757"/>
    </source>
</evidence>
<keyword evidence="7" id="KW-0479">Metal-binding</keyword>
<evidence type="ECO:0000256" key="13">
    <source>
        <dbReference type="ARBA" id="ARBA00031018"/>
    </source>
</evidence>
<dbReference type="InterPro" id="IPR001431">
    <property type="entry name" value="Pept_M16_Zn_BS"/>
</dbReference>
<evidence type="ECO:0000313" key="19">
    <source>
        <dbReference type="Proteomes" id="UP001239445"/>
    </source>
</evidence>
<name>A0AAJ0BHP5_9PEZI</name>
<evidence type="ECO:0000256" key="9">
    <source>
        <dbReference type="ARBA" id="ARBA00022833"/>
    </source>
</evidence>
<evidence type="ECO:0000259" key="17">
    <source>
        <dbReference type="Pfam" id="PF05193"/>
    </source>
</evidence>
<dbReference type="GO" id="GO:0046872">
    <property type="term" value="F:metal ion binding"/>
    <property type="evidence" value="ECO:0007669"/>
    <property type="project" value="UniProtKB-KW"/>
</dbReference>
<evidence type="ECO:0000256" key="8">
    <source>
        <dbReference type="ARBA" id="ARBA00022801"/>
    </source>
</evidence>
<dbReference type="Pfam" id="PF00675">
    <property type="entry name" value="Peptidase_M16"/>
    <property type="match status" value="1"/>
</dbReference>
<dbReference type="AlphaFoldDB" id="A0AAJ0BHP5"/>
<evidence type="ECO:0000256" key="10">
    <source>
        <dbReference type="ARBA" id="ARBA00022946"/>
    </source>
</evidence>
<dbReference type="Gene3D" id="3.30.830.10">
    <property type="entry name" value="Metalloenzyme, LuxS/M16 peptidase-like"/>
    <property type="match status" value="2"/>
</dbReference>
<dbReference type="InterPro" id="IPR011249">
    <property type="entry name" value="Metalloenz_LuxS/M16"/>
</dbReference>
<dbReference type="InterPro" id="IPR007863">
    <property type="entry name" value="Peptidase_M16_C"/>
</dbReference>
<comment type="catalytic activity">
    <reaction evidence="1">
        <text>Release of N-terminal transit peptides from precursor proteins imported into the mitochondrion, typically with Arg in position P2.</text>
        <dbReference type="EC" id="3.4.24.64"/>
    </reaction>
</comment>
<evidence type="ECO:0000256" key="2">
    <source>
        <dbReference type="ARBA" id="ARBA00001947"/>
    </source>
</evidence>
<keyword evidence="12" id="KW-0496">Mitochondrion</keyword>
<dbReference type="GO" id="GO:0005759">
    <property type="term" value="C:mitochondrial matrix"/>
    <property type="evidence" value="ECO:0007669"/>
    <property type="project" value="UniProtKB-ARBA"/>
</dbReference>
<dbReference type="GO" id="GO:0006627">
    <property type="term" value="P:protein processing involved in protein targeting to mitochondrion"/>
    <property type="evidence" value="ECO:0007669"/>
    <property type="project" value="TreeGrafter"/>
</dbReference>
<dbReference type="SUPFAM" id="SSF63411">
    <property type="entry name" value="LuxS/MPP-like metallohydrolase"/>
    <property type="match status" value="2"/>
</dbReference>
<keyword evidence="11" id="KW-0482">Metalloprotease</keyword>
<evidence type="ECO:0000256" key="7">
    <source>
        <dbReference type="ARBA" id="ARBA00022723"/>
    </source>
</evidence>
<evidence type="ECO:0000256" key="12">
    <source>
        <dbReference type="ARBA" id="ARBA00023128"/>
    </source>
</evidence>
<evidence type="ECO:0000256" key="5">
    <source>
        <dbReference type="ARBA" id="ARBA00012299"/>
    </source>
</evidence>
<proteinExistence type="inferred from homology"/>
<dbReference type="InterPro" id="IPR011765">
    <property type="entry name" value="Pept_M16_N"/>
</dbReference>
<dbReference type="FunFam" id="3.30.830.10:FF:000002">
    <property type="entry name" value="Mitochondrial-processing peptidase subunit beta"/>
    <property type="match status" value="1"/>
</dbReference>
<evidence type="ECO:0000313" key="18">
    <source>
        <dbReference type="EMBL" id="KAK1757369.1"/>
    </source>
</evidence>
<dbReference type="PANTHER" id="PTHR11851:SF149">
    <property type="entry name" value="GH01077P"/>
    <property type="match status" value="1"/>
</dbReference>
<comment type="function">
    <text evidence="14">Catalytic subunit of the essential mitochondrial processing protease (MPP), which cleaves the mitochondrial sequence off newly imported precursors proteins. Preferentially, cleaves after an arginine at position P2.</text>
</comment>
<comment type="similarity">
    <text evidence="4 15">Belongs to the peptidase M16 family.</text>
</comment>
<comment type="subcellular location">
    <subcellularLocation>
        <location evidence="3">Mitochondrion</location>
    </subcellularLocation>
</comment>
<evidence type="ECO:0000256" key="11">
    <source>
        <dbReference type="ARBA" id="ARBA00023049"/>
    </source>
</evidence>
<sequence length="410" mass="46025">MWIDAGSRAETDETNGTAHFLEHLAFKGTAKRTQQQLELEIENMGAHLNAYTSRENTVYFAKALNEDVPQCVDILQDILQNSKLEESAIERERDVILRESEEVEKQLEEVVFDHLHATAYQHQPLGRTILGPRENIRDITRTELVNYIKHNYTADRMVLVGAGGVPHEKLVEMAEKYFEGLPTKAPETSAYILSKKTPDFIGSDVRIRDDTIPTANIAIAVEGVSWNDDDYFTALVTQAIVGNYDKALGNAAHTGSKLSAFVHKHDLANSFMSFSTSYSDTGLWGIYLNTDKLTQIDDLVHFALREWSRLSMNVTDAEVERAKAQLKASILLSLDGTTAVAEDIGRQIVNTGRRMSPGEIERIIDHVTAKDVMDFANRKIWDQDIAVSAVGSIEGLFDYTRIRADMTRNF</sequence>
<evidence type="ECO:0000256" key="4">
    <source>
        <dbReference type="ARBA" id="ARBA00007261"/>
    </source>
</evidence>
<comment type="caution">
    <text evidence="18">The sequence shown here is derived from an EMBL/GenBank/DDBJ whole genome shotgun (WGS) entry which is preliminary data.</text>
</comment>
<dbReference type="Proteomes" id="UP001239445">
    <property type="component" value="Unassembled WGS sequence"/>
</dbReference>
<keyword evidence="10" id="KW-0809">Transit peptide</keyword>
<dbReference type="FunFam" id="3.30.830.10:FF:000001">
    <property type="entry name" value="Mitochondrial-processing peptidase subunit beta, mitochondrial"/>
    <property type="match status" value="1"/>
</dbReference>
<evidence type="ECO:0000259" key="16">
    <source>
        <dbReference type="Pfam" id="PF00675"/>
    </source>
</evidence>
<comment type="cofactor">
    <cofactor evidence="2">
        <name>Zn(2+)</name>
        <dbReference type="ChEBI" id="CHEBI:29105"/>
    </cofactor>
</comment>
<keyword evidence="19" id="KW-1185">Reference proteome</keyword>
<dbReference type="PROSITE" id="PS00143">
    <property type="entry name" value="INSULINASE"/>
    <property type="match status" value="1"/>
</dbReference>
<feature type="domain" description="Peptidase M16 C-terminal" evidence="17">
    <location>
        <begin position="138"/>
        <end position="326"/>
    </location>
</feature>
<dbReference type="EC" id="3.4.24.64" evidence="5"/>